<organism evidence="4 5">
    <name type="scientific">Esox lucius</name>
    <name type="common">Northern pike</name>
    <dbReference type="NCBI Taxonomy" id="8010"/>
    <lineage>
        <taxon>Eukaryota</taxon>
        <taxon>Metazoa</taxon>
        <taxon>Chordata</taxon>
        <taxon>Craniata</taxon>
        <taxon>Vertebrata</taxon>
        <taxon>Euteleostomi</taxon>
        <taxon>Actinopterygii</taxon>
        <taxon>Neopterygii</taxon>
        <taxon>Teleostei</taxon>
        <taxon>Protacanthopterygii</taxon>
        <taxon>Esociformes</taxon>
        <taxon>Esocidae</taxon>
        <taxon>Esox</taxon>
    </lineage>
</organism>
<dbReference type="InterPro" id="IPR058923">
    <property type="entry name" value="RCC1-like_dom"/>
</dbReference>
<accession>A0A3P9ACU7</accession>
<evidence type="ECO:0000313" key="4">
    <source>
        <dbReference type="Ensembl" id="ENSELUP00000038520.3"/>
    </source>
</evidence>
<dbReference type="PROSITE" id="PS00626">
    <property type="entry name" value="RCC1_2"/>
    <property type="match status" value="3"/>
</dbReference>
<feature type="repeat" description="RCC1" evidence="2">
    <location>
        <begin position="129"/>
        <end position="181"/>
    </location>
</feature>
<reference evidence="4" key="3">
    <citation type="submission" date="2025-08" db="UniProtKB">
        <authorList>
            <consortium name="Ensembl"/>
        </authorList>
    </citation>
    <scope>IDENTIFICATION</scope>
</reference>
<feature type="repeat" description="RCC1" evidence="2">
    <location>
        <begin position="77"/>
        <end position="128"/>
    </location>
</feature>
<dbReference type="InterPro" id="IPR051709">
    <property type="entry name" value="Ub-ligase/GTPase-reg"/>
</dbReference>
<dbReference type="AlphaFoldDB" id="A0A3P9ACU7"/>
<protein>
    <recommendedName>
        <fullName evidence="3">RCC1-like domain-containing protein</fullName>
    </recommendedName>
</protein>
<evidence type="ECO:0000256" key="2">
    <source>
        <dbReference type="PROSITE-ProRule" id="PRU00235"/>
    </source>
</evidence>
<keyword evidence="1" id="KW-0677">Repeat</keyword>
<feature type="repeat" description="RCC1" evidence="2">
    <location>
        <begin position="232"/>
        <end position="284"/>
    </location>
</feature>
<dbReference type="STRING" id="8010.ENSELUP00000038520"/>
<dbReference type="SUPFAM" id="SSF50985">
    <property type="entry name" value="RCC1/BLIP-II"/>
    <property type="match status" value="1"/>
</dbReference>
<dbReference type="PRINTS" id="PR00633">
    <property type="entry name" value="RCCNDNSATION"/>
</dbReference>
<reference evidence="4" key="2">
    <citation type="submission" date="2020-02" db="EMBL/GenBank/DDBJ databases">
        <title>Esox lucius (northern pike) genome, fEsoLuc1, primary haplotype.</title>
        <authorList>
            <person name="Myers G."/>
            <person name="Karagic N."/>
            <person name="Meyer A."/>
            <person name="Pippel M."/>
            <person name="Reichard M."/>
            <person name="Winkler S."/>
            <person name="Tracey A."/>
            <person name="Sims Y."/>
            <person name="Howe K."/>
            <person name="Rhie A."/>
            <person name="Formenti G."/>
            <person name="Durbin R."/>
            <person name="Fedrigo O."/>
            <person name="Jarvis E.D."/>
        </authorList>
    </citation>
    <scope>NUCLEOTIDE SEQUENCE [LARGE SCALE GENOMIC DNA]</scope>
</reference>
<dbReference type="Ensembl" id="ENSELUT00000029107.3">
    <property type="protein sequence ID" value="ENSELUP00000038520.3"/>
    <property type="gene ID" value="ENSELUG00000018437.3"/>
</dbReference>
<reference evidence="5" key="1">
    <citation type="journal article" date="2014" name="PLoS ONE">
        <title>The genome and linkage map of the northern pike (Esox lucius): conserved synteny revealed between the salmonid sister group and the Neoteleostei.</title>
        <authorList>
            <person name="Rondeau E.B."/>
            <person name="Minkley D.R."/>
            <person name="Leong J.S."/>
            <person name="Messmer A.M."/>
            <person name="Jantzen J.R."/>
            <person name="von Schalburg K.R."/>
            <person name="Lemon C."/>
            <person name="Bird N.H."/>
            <person name="Koop B.F."/>
        </authorList>
    </citation>
    <scope>NUCLEOTIDE SEQUENCE</scope>
</reference>
<keyword evidence="5" id="KW-1185">Reference proteome</keyword>
<dbReference type="Proteomes" id="UP000265140">
    <property type="component" value="Chromosome 16"/>
</dbReference>
<dbReference type="PANTHER" id="PTHR45622:SF75">
    <property type="entry name" value="X-LINKED RETINITIS PIGMENTOSA GTPASE REGULATOR"/>
    <property type="match status" value="1"/>
</dbReference>
<name>A0A3P9ACU7_ESOLU</name>
<dbReference type="OMA" id="QAYSWGW"/>
<dbReference type="Bgee" id="ENSELUG00000018437">
    <property type="expression patterns" value="Expressed in brain and 13 other cell types or tissues"/>
</dbReference>
<reference evidence="4" key="4">
    <citation type="submission" date="2025-09" db="UniProtKB">
        <authorList>
            <consortium name="Ensembl"/>
        </authorList>
    </citation>
    <scope>IDENTIFICATION</scope>
</reference>
<evidence type="ECO:0000256" key="1">
    <source>
        <dbReference type="ARBA" id="ARBA00022737"/>
    </source>
</evidence>
<dbReference type="GeneTree" id="ENSGT00940000159616"/>
<dbReference type="InParanoid" id="A0A3P9ACU7"/>
<sequence>MYIVSIQPSAVHIHINILFRDYEEVTALLVEGYLRAVFTFGKCKFADNIPSKFWLKNDHPEEISCGGNHTSVITGHGKLFMFGSNTLGQLGLGTKINININQPTPCVKSEKVKFAACGKDHTIICTWSGHVYGTGSNQKGQLGLGHCDDTNTFHLLRPFSHHTPIKMLACGCNTSAALTEDGRLFMWGDNSLGQLGLGTESYASEPREVMVRRPVGWVSCGYHHSAFVTVDGDLYTFGESGNGRLGLFPDKLANHRVPQHVEGIQDPVTQVCCGGEHTLALTNNVYSFGRGQHGQLGQGTFVFEAALPKALNHFRNGKVCQVTCGENHTAVITGKRLFFTLVNCCHSKI</sequence>
<dbReference type="GO" id="GO:0005737">
    <property type="term" value="C:cytoplasm"/>
    <property type="evidence" value="ECO:0007669"/>
    <property type="project" value="TreeGrafter"/>
</dbReference>
<dbReference type="InterPro" id="IPR009091">
    <property type="entry name" value="RCC1/BLIP-II"/>
</dbReference>
<dbReference type="Pfam" id="PF25390">
    <property type="entry name" value="WD40_RLD"/>
    <property type="match status" value="1"/>
</dbReference>
<dbReference type="PANTHER" id="PTHR45622">
    <property type="entry name" value="UBIQUITIN-PROTEIN LIGASE E3A-RELATED"/>
    <property type="match status" value="1"/>
</dbReference>
<evidence type="ECO:0000313" key="5">
    <source>
        <dbReference type="Proteomes" id="UP000265140"/>
    </source>
</evidence>
<evidence type="ECO:0000259" key="3">
    <source>
        <dbReference type="Pfam" id="PF25390"/>
    </source>
</evidence>
<feature type="repeat" description="RCC1" evidence="2">
    <location>
        <begin position="283"/>
        <end position="335"/>
    </location>
</feature>
<feature type="domain" description="RCC1-like" evidence="3">
    <location>
        <begin position="59"/>
        <end position="331"/>
    </location>
</feature>
<dbReference type="PROSITE" id="PS50012">
    <property type="entry name" value="RCC1_3"/>
    <property type="match status" value="5"/>
</dbReference>
<dbReference type="Gene3D" id="2.130.10.30">
    <property type="entry name" value="Regulator of chromosome condensation 1/beta-lactamase-inhibitor protein II"/>
    <property type="match status" value="1"/>
</dbReference>
<proteinExistence type="predicted"/>
<dbReference type="InterPro" id="IPR000408">
    <property type="entry name" value="Reg_chr_condens"/>
</dbReference>
<feature type="repeat" description="RCC1" evidence="2">
    <location>
        <begin position="182"/>
        <end position="231"/>
    </location>
</feature>